<accession>E4XP95</accession>
<dbReference type="InParanoid" id="E4XP95"/>
<evidence type="ECO:0000256" key="1">
    <source>
        <dbReference type="SAM" id="Phobius"/>
    </source>
</evidence>
<gene>
    <name evidence="2" type="ORF">GSOID_T00016860001</name>
</gene>
<evidence type="ECO:0000313" key="2">
    <source>
        <dbReference type="EMBL" id="CBY11683.1"/>
    </source>
</evidence>
<dbReference type="EMBL" id="FN653091">
    <property type="protein sequence ID" value="CBY11683.1"/>
    <property type="molecule type" value="Genomic_DNA"/>
</dbReference>
<sequence length="229" mass="25320">MCLSLSAETSPRIKSFVYSLHVSVIFILIAAFELTESENNASLRKGVFLVSLGLTLLSLLYVRARFNPGLWDEETNSEGREDTGPKPPTYEVILESNAEMFKRLAIDDPEAPPPTIGTGLRIGIPVNDDYKPPNYVQSEGEPPSFIESTGIIEVETDGVSILESRGNLDFVERLQKTPVPDRRTRTRTITDRSDGFLHSTNSLAVPGERIGDSRFSVAMSTNSNLHHLN</sequence>
<keyword evidence="1" id="KW-0472">Membrane</keyword>
<organism evidence="2 3">
    <name type="scientific">Oikopleura dioica</name>
    <name type="common">Tunicate</name>
    <dbReference type="NCBI Taxonomy" id="34765"/>
    <lineage>
        <taxon>Eukaryota</taxon>
        <taxon>Metazoa</taxon>
        <taxon>Chordata</taxon>
        <taxon>Tunicata</taxon>
        <taxon>Appendicularia</taxon>
        <taxon>Copelata</taxon>
        <taxon>Oikopleuridae</taxon>
        <taxon>Oikopleura</taxon>
    </lineage>
</organism>
<reference evidence="2 3" key="1">
    <citation type="journal article" date="2010" name="Science">
        <title>Plasticity of animal genome architecture unmasked by rapid evolution of a pelagic tunicate.</title>
        <authorList>
            <person name="Denoeud F."/>
            <person name="Henriet S."/>
            <person name="Mungpakdee S."/>
            <person name="Aury J.M."/>
            <person name="Da Silva C."/>
            <person name="Brinkmann H."/>
            <person name="Mikhaleva J."/>
            <person name="Olsen L.C."/>
            <person name="Jubin C."/>
            <person name="Canestro C."/>
            <person name="Bouquet J.M."/>
            <person name="Danks G."/>
            <person name="Poulain J."/>
            <person name="Campsteijn C."/>
            <person name="Adamski M."/>
            <person name="Cross I."/>
            <person name="Yadetie F."/>
            <person name="Muffato M."/>
            <person name="Louis A."/>
            <person name="Butcher S."/>
            <person name="Tsagkogeorga G."/>
            <person name="Konrad A."/>
            <person name="Singh S."/>
            <person name="Jensen M.F."/>
            <person name="Cong E.H."/>
            <person name="Eikeseth-Otteraa H."/>
            <person name="Noel B."/>
            <person name="Anthouard V."/>
            <person name="Porcel B.M."/>
            <person name="Kachouri-Lafond R."/>
            <person name="Nishino A."/>
            <person name="Ugolini M."/>
            <person name="Chourrout P."/>
            <person name="Nishida H."/>
            <person name="Aasland R."/>
            <person name="Huzurbazar S."/>
            <person name="Westhof E."/>
            <person name="Delsuc F."/>
            <person name="Lehrach H."/>
            <person name="Reinhardt R."/>
            <person name="Weissenbach J."/>
            <person name="Roy S.W."/>
            <person name="Artiguenave F."/>
            <person name="Postlethwait J.H."/>
            <person name="Manak J.R."/>
            <person name="Thompson E.M."/>
            <person name="Jaillon O."/>
            <person name="Du Pasquier L."/>
            <person name="Boudinot P."/>
            <person name="Liberles D.A."/>
            <person name="Volff J.N."/>
            <person name="Philippe H."/>
            <person name="Lenhard B."/>
            <person name="Roest Crollius H."/>
            <person name="Wincker P."/>
            <person name="Chourrout D."/>
        </authorList>
    </citation>
    <scope>NUCLEOTIDE SEQUENCE [LARGE SCALE GENOMIC DNA]</scope>
</reference>
<proteinExistence type="predicted"/>
<dbReference type="Proteomes" id="UP000001307">
    <property type="component" value="Unassembled WGS sequence"/>
</dbReference>
<feature type="transmembrane region" description="Helical" evidence="1">
    <location>
        <begin position="15"/>
        <end position="34"/>
    </location>
</feature>
<evidence type="ECO:0000313" key="3">
    <source>
        <dbReference type="Proteomes" id="UP000001307"/>
    </source>
</evidence>
<keyword evidence="1" id="KW-1133">Transmembrane helix</keyword>
<protein>
    <submittedName>
        <fullName evidence="2">Uncharacterized protein</fullName>
    </submittedName>
</protein>
<dbReference type="AlphaFoldDB" id="E4XP95"/>
<name>E4XP95_OIKDI</name>
<keyword evidence="1" id="KW-0812">Transmembrane</keyword>
<keyword evidence="3" id="KW-1185">Reference proteome</keyword>
<feature type="transmembrane region" description="Helical" evidence="1">
    <location>
        <begin position="46"/>
        <end position="64"/>
    </location>
</feature>